<dbReference type="Proteomes" id="UP001320154">
    <property type="component" value="Unassembled WGS sequence"/>
</dbReference>
<organism evidence="3 4">
    <name type="scientific">Billgrantia desiderata</name>
    <dbReference type="NCBI Taxonomy" id="52021"/>
    <lineage>
        <taxon>Bacteria</taxon>
        <taxon>Pseudomonadati</taxon>
        <taxon>Pseudomonadota</taxon>
        <taxon>Gammaproteobacteria</taxon>
        <taxon>Oceanospirillales</taxon>
        <taxon>Halomonadaceae</taxon>
        <taxon>Billgrantia</taxon>
    </lineage>
</organism>
<evidence type="ECO:0000313" key="4">
    <source>
        <dbReference type="Proteomes" id="UP001320154"/>
    </source>
</evidence>
<feature type="region of interest" description="Disordered" evidence="1">
    <location>
        <begin position="42"/>
        <end position="75"/>
    </location>
</feature>
<evidence type="ECO:0000313" key="3">
    <source>
        <dbReference type="EMBL" id="MCE8046938.1"/>
    </source>
</evidence>
<reference evidence="3 4" key="1">
    <citation type="journal article" date="2021" name="Front. Microbiol.">
        <title>Aerobic Denitrification and Heterotrophic Sulfur Oxidation in the Genus Halomonas Revealed by Six Novel Species Characterizations and Genome-Based Analysis.</title>
        <authorList>
            <person name="Wang L."/>
            <person name="Shao Z."/>
        </authorList>
    </citation>
    <scope>NUCLEOTIDE SEQUENCE [LARGE SCALE GENOMIC DNA]</scope>
    <source>
        <strain evidence="3 4">MCCC 1A05748</strain>
    </source>
</reference>
<proteinExistence type="predicted"/>
<dbReference type="Pfam" id="PF13007">
    <property type="entry name" value="LZ_Tnp_IS66"/>
    <property type="match status" value="1"/>
</dbReference>
<sequence length="75" mass="8359">MALLKRRAFGKHSEQLNVLQTSLLDEVVNADIAAIKTELEELAAPATPPVPKQYHRHQPLPDDHESDPEGQAERP</sequence>
<dbReference type="EMBL" id="JABFTQ010000005">
    <property type="protein sequence ID" value="MCE8046938.1"/>
    <property type="molecule type" value="Genomic_DNA"/>
</dbReference>
<keyword evidence="4" id="KW-1185">Reference proteome</keyword>
<protein>
    <recommendedName>
        <fullName evidence="2">Transposase TnpC homeodomain domain-containing protein</fullName>
    </recommendedName>
</protein>
<feature type="compositionally biased region" description="Acidic residues" evidence="1">
    <location>
        <begin position="64"/>
        <end position="75"/>
    </location>
</feature>
<dbReference type="InterPro" id="IPR024463">
    <property type="entry name" value="Transposase_TnpC_homeodom"/>
</dbReference>
<gene>
    <name evidence="3" type="ORF">HOP60_09370</name>
</gene>
<feature type="domain" description="Transposase TnpC homeodomain" evidence="2">
    <location>
        <begin position="2"/>
        <end position="63"/>
    </location>
</feature>
<dbReference type="RefSeq" id="WP_338071783.1">
    <property type="nucleotide sequence ID" value="NZ_JABFTQ010000005.1"/>
</dbReference>
<evidence type="ECO:0000256" key="1">
    <source>
        <dbReference type="SAM" id="MobiDB-lite"/>
    </source>
</evidence>
<comment type="caution">
    <text evidence="3">The sequence shown here is derived from an EMBL/GenBank/DDBJ whole genome shotgun (WGS) entry which is preliminary data.</text>
</comment>
<name>A0ABS9B429_9GAMM</name>
<accession>A0ABS9B429</accession>
<evidence type="ECO:0000259" key="2">
    <source>
        <dbReference type="Pfam" id="PF13007"/>
    </source>
</evidence>